<comment type="caution">
    <text evidence="1">The sequence shown here is derived from an EMBL/GenBank/DDBJ whole genome shotgun (WGS) entry which is preliminary data.</text>
</comment>
<keyword evidence="2" id="KW-1185">Reference proteome</keyword>
<reference evidence="1 2" key="1">
    <citation type="journal article" date="2019" name="Sci. Rep.">
        <title>Orb-weaving spider Araneus ventricosus genome elucidates the spidroin gene catalogue.</title>
        <authorList>
            <person name="Kono N."/>
            <person name="Nakamura H."/>
            <person name="Ohtoshi R."/>
            <person name="Moran D.A.P."/>
            <person name="Shinohara A."/>
            <person name="Yoshida Y."/>
            <person name="Fujiwara M."/>
            <person name="Mori M."/>
            <person name="Tomita M."/>
            <person name="Arakawa K."/>
        </authorList>
    </citation>
    <scope>NUCLEOTIDE SEQUENCE [LARGE SCALE GENOMIC DNA]</scope>
</reference>
<organism evidence="1 2">
    <name type="scientific">Araneus ventricosus</name>
    <name type="common">Orbweaver spider</name>
    <name type="synonym">Epeira ventricosa</name>
    <dbReference type="NCBI Taxonomy" id="182803"/>
    <lineage>
        <taxon>Eukaryota</taxon>
        <taxon>Metazoa</taxon>
        <taxon>Ecdysozoa</taxon>
        <taxon>Arthropoda</taxon>
        <taxon>Chelicerata</taxon>
        <taxon>Arachnida</taxon>
        <taxon>Araneae</taxon>
        <taxon>Araneomorphae</taxon>
        <taxon>Entelegynae</taxon>
        <taxon>Araneoidea</taxon>
        <taxon>Araneidae</taxon>
        <taxon>Araneus</taxon>
    </lineage>
</organism>
<proteinExistence type="predicted"/>
<sequence>MPFKFKKYQVIFLTESFLSKIAENCLSNRCCDTIAAQLRIFPFLPENCLSNHRSDTITAQLLIFPFLPENCLSNRRCDTIASQLRISMQYLHTGAISDASEIPATKFLPLKLSLATQLKEQRKIKDFYVRHSGRG</sequence>
<evidence type="ECO:0000313" key="1">
    <source>
        <dbReference type="EMBL" id="GBM46516.1"/>
    </source>
</evidence>
<protein>
    <submittedName>
        <fullName evidence="1">Uncharacterized protein</fullName>
    </submittedName>
</protein>
<dbReference type="EMBL" id="BGPR01001140">
    <property type="protein sequence ID" value="GBM46516.1"/>
    <property type="molecule type" value="Genomic_DNA"/>
</dbReference>
<dbReference type="Proteomes" id="UP000499080">
    <property type="component" value="Unassembled WGS sequence"/>
</dbReference>
<name>A0A4Y2G175_ARAVE</name>
<evidence type="ECO:0000313" key="2">
    <source>
        <dbReference type="Proteomes" id="UP000499080"/>
    </source>
</evidence>
<gene>
    <name evidence="1" type="ORF">AVEN_109512_1</name>
</gene>
<dbReference type="AlphaFoldDB" id="A0A4Y2G175"/>
<accession>A0A4Y2G175</accession>